<dbReference type="EMBL" id="PFCN01000023">
    <property type="protein sequence ID" value="PIR70350.1"/>
    <property type="molecule type" value="Genomic_DNA"/>
</dbReference>
<dbReference type="Proteomes" id="UP000229383">
    <property type="component" value="Unassembled WGS sequence"/>
</dbReference>
<comment type="caution">
    <text evidence="1">The sequence shown here is derived from an EMBL/GenBank/DDBJ whole genome shotgun (WGS) entry which is preliminary data.</text>
</comment>
<name>A0A2H0TFN1_9BACT</name>
<evidence type="ECO:0000313" key="2">
    <source>
        <dbReference type="Proteomes" id="UP000229383"/>
    </source>
</evidence>
<sequence length="485" mass="55634">MSKKNKNKRKTVLWDKLGGKSFLEPIKDEPFDKIRDLVKEKSGVSPSDMAICRALKKYNLKRNGSENKAVVDSPKFKLGKTIQRKIFEHLLSGPIPVHQLSDTFGISREDVYRVFEMIQQETKCRFQFSGNNSDNPIVRLVHEYDSEYQNTPEVDLYRSWVNVGFLYGTLIGSKWQQMDVLYTIYYTLGQEEHAHHGRKSGLNFMVHLGGAVFGKITPAKREETFLDFASVRERKQIESKLDKYERLSQIKNLYGDDDLTKKDIEFLNDEKNLISSALPTLPWEAERDYFVKCWPDFKNPPSPLDPKKLRRFKTHFIAGGEERTFVKDGINIIKSICDKRDHDLKISGNKFAFFPVKNITLMVTNSLKGTYRGSYTKGARAQNTADAIMADAELLVRQYGLKSVPELIVVAGDGSAVDFGQYAGIRLISLPVLNTYYKDNTAEGAPNFGFVWLHIPFDPDTDKVILEDVEYHFEDLTEYIRIPGY</sequence>
<dbReference type="AlphaFoldDB" id="A0A2H0TFN1"/>
<accession>A0A2H0TFN1</accession>
<reference evidence="2" key="1">
    <citation type="submission" date="2017-09" db="EMBL/GenBank/DDBJ databases">
        <title>Depth-based differentiation of microbial function through sediment-hosted aquifers and enrichment of novel symbionts in the deep terrestrial subsurface.</title>
        <authorList>
            <person name="Probst A.J."/>
            <person name="Ladd B."/>
            <person name="Jarett J.K."/>
            <person name="Geller-Mcgrath D.E."/>
            <person name="Sieber C.M.K."/>
            <person name="Emerson J.B."/>
            <person name="Anantharaman K."/>
            <person name="Thomas B.C."/>
            <person name="Malmstrom R."/>
            <person name="Stieglmeier M."/>
            <person name="Klingl A."/>
            <person name="Woyke T."/>
            <person name="Ryan C.M."/>
            <person name="Banfield J.F."/>
        </authorList>
    </citation>
    <scope>NUCLEOTIDE SEQUENCE [LARGE SCALE GENOMIC DNA]</scope>
</reference>
<evidence type="ECO:0000313" key="1">
    <source>
        <dbReference type="EMBL" id="PIR70350.1"/>
    </source>
</evidence>
<organism evidence="1 2">
    <name type="scientific">Candidatus Niyogibacteria bacterium CG10_big_fil_rev_8_21_14_0_10_42_19</name>
    <dbReference type="NCBI Taxonomy" id="1974725"/>
    <lineage>
        <taxon>Bacteria</taxon>
        <taxon>Candidatus Niyogiibacteriota</taxon>
    </lineage>
</organism>
<protein>
    <submittedName>
        <fullName evidence="1">Uncharacterized protein</fullName>
    </submittedName>
</protein>
<proteinExistence type="predicted"/>
<gene>
    <name evidence="1" type="ORF">COU46_01925</name>
</gene>